<dbReference type="GO" id="GO:0030056">
    <property type="term" value="C:hemidesmosome"/>
    <property type="evidence" value="ECO:0007669"/>
    <property type="project" value="TreeGrafter"/>
</dbReference>
<accession>A0A2G9TPX1</accession>
<name>A0A2G9TPX1_TELCI</name>
<dbReference type="PANTHER" id="PTHR23169:SF23">
    <property type="entry name" value="SHORT STOP, ISOFORM H"/>
    <property type="match status" value="1"/>
</dbReference>
<dbReference type="PANTHER" id="PTHR23169">
    <property type="entry name" value="ENVOPLAKIN"/>
    <property type="match status" value="1"/>
</dbReference>
<dbReference type="GO" id="GO:0042060">
    <property type="term" value="P:wound healing"/>
    <property type="evidence" value="ECO:0007669"/>
    <property type="project" value="TreeGrafter"/>
</dbReference>
<dbReference type="Gene3D" id="1.20.58.60">
    <property type="match status" value="5"/>
</dbReference>
<evidence type="ECO:0000313" key="1">
    <source>
        <dbReference type="EMBL" id="PIO60021.1"/>
    </source>
</evidence>
<dbReference type="GO" id="GO:0031122">
    <property type="term" value="P:cytoplasmic microtubule organization"/>
    <property type="evidence" value="ECO:0007669"/>
    <property type="project" value="TreeGrafter"/>
</dbReference>
<organism evidence="1 2">
    <name type="scientific">Teladorsagia circumcincta</name>
    <name type="common">Brown stomach worm</name>
    <name type="synonym">Ostertagia circumcincta</name>
    <dbReference type="NCBI Taxonomy" id="45464"/>
    <lineage>
        <taxon>Eukaryota</taxon>
        <taxon>Metazoa</taxon>
        <taxon>Ecdysozoa</taxon>
        <taxon>Nematoda</taxon>
        <taxon>Chromadorea</taxon>
        <taxon>Rhabditida</taxon>
        <taxon>Rhabditina</taxon>
        <taxon>Rhabditomorpha</taxon>
        <taxon>Strongyloidea</taxon>
        <taxon>Trichostrongylidae</taxon>
        <taxon>Teladorsagia</taxon>
    </lineage>
</organism>
<protein>
    <submittedName>
        <fullName evidence="1">Spectrin repeat-containing domain protein</fullName>
    </submittedName>
</protein>
<keyword evidence="2" id="KW-1185">Reference proteome</keyword>
<dbReference type="OrthoDB" id="2250192at2759"/>
<dbReference type="Pfam" id="PF00435">
    <property type="entry name" value="Spectrin"/>
    <property type="match status" value="1"/>
</dbReference>
<feature type="non-terminal residue" evidence="1">
    <location>
        <position position="1"/>
    </location>
</feature>
<dbReference type="InterPro" id="IPR018159">
    <property type="entry name" value="Spectrin/alpha-actinin"/>
</dbReference>
<gene>
    <name evidence="1" type="ORF">TELCIR_18498</name>
</gene>
<dbReference type="Proteomes" id="UP000230423">
    <property type="component" value="Unassembled WGS sequence"/>
</dbReference>
<evidence type="ECO:0000313" key="2">
    <source>
        <dbReference type="Proteomes" id="UP000230423"/>
    </source>
</evidence>
<dbReference type="GO" id="GO:0005737">
    <property type="term" value="C:cytoplasm"/>
    <property type="evidence" value="ECO:0007669"/>
    <property type="project" value="TreeGrafter"/>
</dbReference>
<dbReference type="GO" id="GO:0016020">
    <property type="term" value="C:membrane"/>
    <property type="evidence" value="ECO:0007669"/>
    <property type="project" value="TreeGrafter"/>
</dbReference>
<dbReference type="CDD" id="cd00176">
    <property type="entry name" value="SPEC"/>
    <property type="match status" value="1"/>
</dbReference>
<dbReference type="GO" id="GO:0005198">
    <property type="term" value="F:structural molecule activity"/>
    <property type="evidence" value="ECO:0007669"/>
    <property type="project" value="TreeGrafter"/>
</dbReference>
<dbReference type="AlphaFoldDB" id="A0A2G9TPX1"/>
<dbReference type="EMBL" id="KZ356318">
    <property type="protein sequence ID" value="PIO60021.1"/>
    <property type="molecule type" value="Genomic_DNA"/>
</dbReference>
<dbReference type="InterPro" id="IPR002017">
    <property type="entry name" value="Spectrin_repeat"/>
</dbReference>
<dbReference type="GO" id="GO:0005882">
    <property type="term" value="C:intermediate filament"/>
    <property type="evidence" value="ECO:0007669"/>
    <property type="project" value="TreeGrafter"/>
</dbReference>
<dbReference type="SMART" id="SM00150">
    <property type="entry name" value="SPEC"/>
    <property type="match status" value="4"/>
</dbReference>
<proteinExistence type="predicted"/>
<dbReference type="GO" id="GO:0045104">
    <property type="term" value="P:intermediate filament cytoskeleton organization"/>
    <property type="evidence" value="ECO:0007669"/>
    <property type="project" value="InterPro"/>
</dbReference>
<sequence>AEKRLAALGKIPTNVEKMEEQLREQKDLDDEVYQKAEDVDHALAIIPMLSALVSVEDANSLEAQANQITSRYESIAHRVRITRDLLQDMALTVNDLFADLDSLEVWLSDMEQKMDEISEIAIAPDDLNEQSNIVGDLVTAITERDAQITAVIEVGRQLCRQATGDEALPLQYRMDQLKKRYGDIMLVADEKLQLLAKAIPLSERFHEGFDAVMEWVEAVEEDLIQIDSTDLDTQTQLVFSMEEGVSHWRPEVDDLIAVSSQLQALSSPDQADELFQSTAEMNRRVNQIADKVARRAERLDVADRQSRAVFDELSFLLEWLGDARDRVVAAGPPSIDPDFARTQLRNQLVMNEDVAANKARLREMTVEAKKVCRELGGEGGESGTALAEQCDHAKDLVDEIDDLRVRLESVEPAAGQPEQLQRQQVEMQTVAGSMATTENRLVGLREAGVALSGIIPAEEQTVINAQVDAVHDGWATITKLFADKNRDLVVAMEDAMAFHADLSNLLNWLDGAEKRLAMLPAADSVKVDEIPHVLEEVHAFKDEMDRQAVLKEQLCYTAAHIASGAPVHQAAAIRQPINKLNLRWAQLYSSLNDRENKVIHP</sequence>
<dbReference type="InterPro" id="IPR043197">
    <property type="entry name" value="Plakin"/>
</dbReference>
<dbReference type="SUPFAM" id="SSF46966">
    <property type="entry name" value="Spectrin repeat"/>
    <property type="match status" value="4"/>
</dbReference>
<reference evidence="1 2" key="1">
    <citation type="submission" date="2015-09" db="EMBL/GenBank/DDBJ databases">
        <title>Draft genome of the parasitic nematode Teladorsagia circumcincta isolate WARC Sus (inbred).</title>
        <authorList>
            <person name="Mitreva M."/>
        </authorList>
    </citation>
    <scope>NUCLEOTIDE SEQUENCE [LARGE SCALE GENOMIC DNA]</scope>
    <source>
        <strain evidence="1 2">S</strain>
    </source>
</reference>